<gene>
    <name evidence="2" type="primary">240</name>
    <name evidence="2" type="ORF">MYRNA_240</name>
</gene>
<dbReference type="EMBL" id="EU826466">
    <property type="protein sequence ID" value="ACH62207.1"/>
    <property type="molecule type" value="Genomic_DNA"/>
</dbReference>
<organism evidence="2 3">
    <name type="scientific">Mycobacterium phage Myrna</name>
    <dbReference type="NCBI Taxonomy" id="546805"/>
    <lineage>
        <taxon>Viruses</taxon>
        <taxon>Duplodnaviria</taxon>
        <taxon>Heunggongvirae</taxon>
        <taxon>Uroviricota</taxon>
        <taxon>Caudoviricetes</taxon>
        <taxon>Ceeclamvirinae</taxon>
        <taxon>Myrnavirus</taxon>
        <taxon>Myrnavirus myrna</taxon>
    </lineage>
</organism>
<dbReference type="RefSeq" id="YP_002225117.1">
    <property type="nucleotide sequence ID" value="NC_011273.1"/>
</dbReference>
<dbReference type="GeneID" id="6920700"/>
<dbReference type="InterPro" id="IPR055681">
    <property type="entry name" value="DUF7257"/>
</dbReference>
<feature type="domain" description="DUF7257" evidence="1">
    <location>
        <begin position="167"/>
        <end position="397"/>
    </location>
</feature>
<protein>
    <recommendedName>
        <fullName evidence="1">DUF7257 domain-containing protein</fullName>
    </recommendedName>
</protein>
<dbReference type="KEGG" id="vg:6920700"/>
<evidence type="ECO:0000313" key="2">
    <source>
        <dbReference type="EMBL" id="ACH62207.1"/>
    </source>
</evidence>
<name>B5LJL0_9CAUD</name>
<dbReference type="Pfam" id="PF23918">
    <property type="entry name" value="DUF7257"/>
    <property type="match status" value="1"/>
</dbReference>
<dbReference type="OrthoDB" id="10983at10239"/>
<reference evidence="2 3" key="1">
    <citation type="submission" date="2008-06" db="EMBL/GenBank/DDBJ databases">
        <authorList>
            <person name="Smith A.L."/>
            <person name="Paladin E.C."/>
            <person name="Jacobs-Sera D."/>
            <person name="Hendirx R.W."/>
            <person name="Hatfull G.F."/>
        </authorList>
    </citation>
    <scope>NUCLEOTIDE SEQUENCE [LARGE SCALE GENOMIC DNA]</scope>
</reference>
<sequence>MAGLRYVGAPVADDPDLVYQDYVRLLKDEDLTTEQIDAVIDSGLGSYATRSYVEQQDALLASSEYINAQDNLRVKLASKDVPNGVAALDATGKVSPNRINAPNSQRYLKGPWVPSAYMGAVDSIAAGTTLFTLPVADPGYPYRLLVFGEIDGHINTDTEHLGITVNVGSPSGPVVALGRGAQDAQENALAGDDFNRANSSNIGAGWDYEYGSGTGSLTISGNAAAWADGGAEWRTVTARRVDPNSAKTATNIQRVLATIDTAGETELSGQGKPYLRLFTRVNDAGTQYCAWEHTDTNLRFVYNAGAGEQQLGTTVASGNMGGGTQAIAFAGNPAGEARKFYFYKGTTLIHQVEDTAAVTAMGPNNRGWGFGMRATSRNFGQTTPPSLDSIYVTDALPNHAQISILPYNLTGGALTGATTLYVQAGRSGTVALGSVRAYRPRLHVMAVPA</sequence>
<evidence type="ECO:0000313" key="3">
    <source>
        <dbReference type="Proteomes" id="UP000001849"/>
    </source>
</evidence>
<accession>B5LJL0</accession>
<keyword evidence="3" id="KW-1185">Reference proteome</keyword>
<dbReference type="Proteomes" id="UP000001849">
    <property type="component" value="Segment"/>
</dbReference>
<evidence type="ECO:0000259" key="1">
    <source>
        <dbReference type="Pfam" id="PF23918"/>
    </source>
</evidence>
<proteinExistence type="predicted"/>